<keyword evidence="3" id="KW-1185">Reference proteome</keyword>
<evidence type="ECO:0000256" key="1">
    <source>
        <dbReference type="SAM" id="Phobius"/>
    </source>
</evidence>
<feature type="transmembrane region" description="Helical" evidence="1">
    <location>
        <begin position="122"/>
        <end position="143"/>
    </location>
</feature>
<comment type="caution">
    <text evidence="2">The sequence shown here is derived from an EMBL/GenBank/DDBJ whole genome shotgun (WGS) entry which is preliminary data.</text>
</comment>
<gene>
    <name evidence="2" type="ORF">EVOR1521_LOCUS6771</name>
</gene>
<dbReference type="Proteomes" id="UP001178507">
    <property type="component" value="Unassembled WGS sequence"/>
</dbReference>
<keyword evidence="1" id="KW-0812">Transmembrane</keyword>
<evidence type="ECO:0000313" key="3">
    <source>
        <dbReference type="Proteomes" id="UP001178507"/>
    </source>
</evidence>
<protein>
    <submittedName>
        <fullName evidence="2">Uncharacterized protein</fullName>
    </submittedName>
</protein>
<feature type="transmembrane region" description="Helical" evidence="1">
    <location>
        <begin position="95"/>
        <end position="115"/>
    </location>
</feature>
<feature type="transmembrane region" description="Helical" evidence="1">
    <location>
        <begin position="58"/>
        <end position="83"/>
    </location>
</feature>
<name>A0AA36MMI4_9DINO</name>
<dbReference type="EMBL" id="CAUJNA010000517">
    <property type="protein sequence ID" value="CAJ1378149.1"/>
    <property type="molecule type" value="Genomic_DNA"/>
</dbReference>
<accession>A0AA36MMI4</accession>
<dbReference type="AlphaFoldDB" id="A0AA36MMI4"/>
<keyword evidence="1" id="KW-0472">Membrane</keyword>
<sequence>MEIELYVLWAVVVVLVLAAVPYFRANSTWLTSAKTDLESSVEVQQEVQRRFGELRRNLVQTVMDAMSLLGIMLLIVYTLRWMVNGKDSLLAEERHHLLCIILWQTICCAFHIGLLKFGEREVLLIAYVFNFTTVYMTFTATVLNIEPFVLMGRYIGSFVFLDLRHAFCANLLFTARFLQLPCENPSCLVKEFAVLVTAMVAPWSMEYMIQRLRHQSFLGWPKLR</sequence>
<feature type="transmembrane region" description="Helical" evidence="1">
    <location>
        <begin position="6"/>
        <end position="25"/>
    </location>
</feature>
<reference evidence="2" key="1">
    <citation type="submission" date="2023-08" db="EMBL/GenBank/DDBJ databases">
        <authorList>
            <person name="Chen Y."/>
            <person name="Shah S."/>
            <person name="Dougan E. K."/>
            <person name="Thang M."/>
            <person name="Chan C."/>
        </authorList>
    </citation>
    <scope>NUCLEOTIDE SEQUENCE</scope>
</reference>
<keyword evidence="1" id="KW-1133">Transmembrane helix</keyword>
<proteinExistence type="predicted"/>
<evidence type="ECO:0000313" key="2">
    <source>
        <dbReference type="EMBL" id="CAJ1378149.1"/>
    </source>
</evidence>
<organism evidence="2 3">
    <name type="scientific">Effrenium voratum</name>
    <dbReference type="NCBI Taxonomy" id="2562239"/>
    <lineage>
        <taxon>Eukaryota</taxon>
        <taxon>Sar</taxon>
        <taxon>Alveolata</taxon>
        <taxon>Dinophyceae</taxon>
        <taxon>Suessiales</taxon>
        <taxon>Symbiodiniaceae</taxon>
        <taxon>Effrenium</taxon>
    </lineage>
</organism>